<comment type="subcellular location">
    <subcellularLocation>
        <location evidence="1">Cytoplasm</location>
    </subcellularLocation>
</comment>
<proteinExistence type="inferred from homology"/>
<dbReference type="InterPro" id="IPR036322">
    <property type="entry name" value="WD40_repeat_dom_sf"/>
</dbReference>
<accession>A0ABQ9XMY3</accession>
<dbReference type="CDD" id="cd00200">
    <property type="entry name" value="WD40"/>
    <property type="match status" value="1"/>
</dbReference>
<feature type="repeat" description="WD" evidence="6">
    <location>
        <begin position="234"/>
        <end position="264"/>
    </location>
</feature>
<dbReference type="InterPro" id="IPR015943">
    <property type="entry name" value="WD40/YVTN_repeat-like_dom_sf"/>
</dbReference>
<evidence type="ECO:0000313" key="7">
    <source>
        <dbReference type="EMBL" id="KAK2953758.1"/>
    </source>
</evidence>
<dbReference type="SMART" id="SM00320">
    <property type="entry name" value="WD40"/>
    <property type="match status" value="7"/>
</dbReference>
<keyword evidence="3 6" id="KW-0853">WD repeat</keyword>
<dbReference type="PRINTS" id="PR00320">
    <property type="entry name" value="GPROTEINBRPT"/>
</dbReference>
<keyword evidence="4" id="KW-0677">Repeat</keyword>
<evidence type="ECO:0000256" key="5">
    <source>
        <dbReference type="ARBA" id="ARBA00038145"/>
    </source>
</evidence>
<evidence type="ECO:0000256" key="2">
    <source>
        <dbReference type="ARBA" id="ARBA00022490"/>
    </source>
</evidence>
<dbReference type="InterPro" id="IPR020472">
    <property type="entry name" value="WD40_PAC1"/>
</dbReference>
<evidence type="ECO:0000256" key="1">
    <source>
        <dbReference type="ARBA" id="ARBA00004496"/>
    </source>
</evidence>
<organism evidence="7 8">
    <name type="scientific">Blattamonas nauphoetae</name>
    <dbReference type="NCBI Taxonomy" id="2049346"/>
    <lineage>
        <taxon>Eukaryota</taxon>
        <taxon>Metamonada</taxon>
        <taxon>Preaxostyla</taxon>
        <taxon>Oxymonadida</taxon>
        <taxon>Blattamonas</taxon>
    </lineage>
</organism>
<protein>
    <submittedName>
        <fullName evidence="7">Uncharacterized protein</fullName>
    </submittedName>
</protein>
<dbReference type="PANTHER" id="PTHR22842">
    <property type="entry name" value="WD40 REPEAT PROTEIN"/>
    <property type="match status" value="1"/>
</dbReference>
<dbReference type="PROSITE" id="PS50082">
    <property type="entry name" value="WD_REPEATS_2"/>
    <property type="match status" value="4"/>
</dbReference>
<keyword evidence="2" id="KW-0963">Cytoplasm</keyword>
<evidence type="ECO:0000256" key="6">
    <source>
        <dbReference type="PROSITE-ProRule" id="PRU00221"/>
    </source>
</evidence>
<dbReference type="PROSITE" id="PS00678">
    <property type="entry name" value="WD_REPEATS_1"/>
    <property type="match status" value="1"/>
</dbReference>
<reference evidence="7 8" key="1">
    <citation type="journal article" date="2022" name="bioRxiv">
        <title>Genomics of Preaxostyla Flagellates Illuminates Evolutionary Transitions and the Path Towards Mitochondrial Loss.</title>
        <authorList>
            <person name="Novak L.V.F."/>
            <person name="Treitli S.C."/>
            <person name="Pyrih J."/>
            <person name="Halakuc P."/>
            <person name="Pipaliya S.V."/>
            <person name="Vacek V."/>
            <person name="Brzon O."/>
            <person name="Soukal P."/>
            <person name="Eme L."/>
            <person name="Dacks J.B."/>
            <person name="Karnkowska A."/>
            <person name="Elias M."/>
            <person name="Hampl V."/>
        </authorList>
    </citation>
    <scope>NUCLEOTIDE SEQUENCE [LARGE SCALE GENOMIC DNA]</scope>
    <source>
        <strain evidence="7">NAU3</strain>
        <tissue evidence="7">Gut</tissue>
    </source>
</reference>
<keyword evidence="8" id="KW-1185">Reference proteome</keyword>
<dbReference type="Pfam" id="PF00400">
    <property type="entry name" value="WD40"/>
    <property type="match status" value="5"/>
</dbReference>
<dbReference type="InterPro" id="IPR019775">
    <property type="entry name" value="WD40_repeat_CS"/>
</dbReference>
<feature type="repeat" description="WD" evidence="6">
    <location>
        <begin position="55"/>
        <end position="96"/>
    </location>
</feature>
<feature type="repeat" description="WD" evidence="6">
    <location>
        <begin position="97"/>
        <end position="138"/>
    </location>
</feature>
<name>A0ABQ9XMY3_9EUKA</name>
<dbReference type="SUPFAM" id="SSF50978">
    <property type="entry name" value="WD40 repeat-like"/>
    <property type="match status" value="1"/>
</dbReference>
<comment type="similarity">
    <text evidence="5">Belongs to the WD repeat MORG1 family.</text>
</comment>
<dbReference type="Proteomes" id="UP001281761">
    <property type="component" value="Unassembled WGS sequence"/>
</dbReference>
<dbReference type="InterPro" id="IPR051980">
    <property type="entry name" value="WD_repeat_MORG1"/>
</dbReference>
<dbReference type="InterPro" id="IPR001680">
    <property type="entry name" value="WD40_rpt"/>
</dbReference>
<dbReference type="Gene3D" id="2.130.10.10">
    <property type="entry name" value="YVTN repeat-like/Quinoprotein amine dehydrogenase"/>
    <property type="match status" value="1"/>
</dbReference>
<evidence type="ECO:0000313" key="8">
    <source>
        <dbReference type="Proteomes" id="UP001281761"/>
    </source>
</evidence>
<dbReference type="PANTHER" id="PTHR22842:SF3">
    <property type="entry name" value="WD REPEAT DOMAIN-CONTAINING PROTEIN 83"/>
    <property type="match status" value="1"/>
</dbReference>
<evidence type="ECO:0000256" key="3">
    <source>
        <dbReference type="ARBA" id="ARBA00022574"/>
    </source>
</evidence>
<evidence type="ECO:0000256" key="4">
    <source>
        <dbReference type="ARBA" id="ARBA00022737"/>
    </source>
</evidence>
<dbReference type="PROSITE" id="PS50294">
    <property type="entry name" value="WD_REPEATS_REGION"/>
    <property type="match status" value="2"/>
</dbReference>
<gene>
    <name evidence="7" type="ORF">BLNAU_11315</name>
</gene>
<dbReference type="EMBL" id="JARBJD010000087">
    <property type="protein sequence ID" value="KAK2953758.1"/>
    <property type="molecule type" value="Genomic_DNA"/>
</dbReference>
<feature type="repeat" description="WD" evidence="6">
    <location>
        <begin position="12"/>
        <end position="53"/>
    </location>
</feature>
<sequence>MNTLPTNCVHTLSGHKGAILCGCFSSTGSYCFTGGMDQTIRLWNPLKGTSIFTFEGCHNKEVLGVAVDGLNATFASAGADKRVYVWDLQTTKSKVFFRGHESRVTCVSFGADNSILMSGSFDKTVRLWDMRSRTFTPIQILDDAKDGITHVESRGTSLFTGSTDGFLRAYDVRMGKMIADDLHEPITSFAVSHDGNCYLASARGGTLRLVDRTDGRVLNRYRGHLHVQYNVQCSFLTDDAFVACGSEDGSVFVWDLVTAEIATVLRGHTSICSSLSFCKCRELENIPLMMSTSADGTARILSNFEFNEKREKLAEAEKRVAPFMETRLRIPLL</sequence>
<comment type="caution">
    <text evidence="7">The sequence shown here is derived from an EMBL/GenBank/DDBJ whole genome shotgun (WGS) entry which is preliminary data.</text>
</comment>